<feature type="compositionally biased region" description="Basic and acidic residues" evidence="1">
    <location>
        <begin position="32"/>
        <end position="52"/>
    </location>
</feature>
<sequence>QTLSFRLSKRLAREHRTSINGTSDLAIKSHTKPVDRTEVSSHNPHHVENDTELTQERTRVVDVEEQEGEEATASLCARLAAIEMLIEQAESMEARLRDEISHYMSSPSAVSAAVTRRIDSSAPQQQLCNGCRQEVVCQSETTISGYGSRTRGRYRRGDSNFPQCAYKSTPEPHMLPRGRGRGRGRNRRGRHTGGGFTNGAMRSRGTMWSNKPVSSPGNCAVTLSPAM</sequence>
<evidence type="ECO:0000256" key="1">
    <source>
        <dbReference type="SAM" id="MobiDB-lite"/>
    </source>
</evidence>
<protein>
    <submittedName>
        <fullName evidence="2">Uncharacterized protein</fullName>
    </submittedName>
</protein>
<dbReference type="EMBL" id="JTDF01021245">
    <property type="protein sequence ID" value="KAF8562100.1"/>
    <property type="molecule type" value="Genomic_DNA"/>
</dbReference>
<organism evidence="2 3">
    <name type="scientific">Paragonimus westermani</name>
    <dbReference type="NCBI Taxonomy" id="34504"/>
    <lineage>
        <taxon>Eukaryota</taxon>
        <taxon>Metazoa</taxon>
        <taxon>Spiralia</taxon>
        <taxon>Lophotrochozoa</taxon>
        <taxon>Platyhelminthes</taxon>
        <taxon>Trematoda</taxon>
        <taxon>Digenea</taxon>
        <taxon>Plagiorchiida</taxon>
        <taxon>Troglotremata</taxon>
        <taxon>Troglotrematidae</taxon>
        <taxon>Paragonimus</taxon>
    </lineage>
</organism>
<name>A0A8T0D2K7_9TREM</name>
<feature type="compositionally biased region" description="Polar residues" evidence="1">
    <location>
        <begin position="206"/>
        <end position="217"/>
    </location>
</feature>
<evidence type="ECO:0000313" key="2">
    <source>
        <dbReference type="EMBL" id="KAF8562100.1"/>
    </source>
</evidence>
<dbReference type="OrthoDB" id="6279275at2759"/>
<evidence type="ECO:0000313" key="3">
    <source>
        <dbReference type="Proteomes" id="UP000699462"/>
    </source>
</evidence>
<dbReference type="Proteomes" id="UP000699462">
    <property type="component" value="Unassembled WGS sequence"/>
</dbReference>
<accession>A0A8T0D2K7</accession>
<feature type="region of interest" description="Disordered" evidence="1">
    <location>
        <begin position="18"/>
        <end position="52"/>
    </location>
</feature>
<feature type="non-terminal residue" evidence="2">
    <location>
        <position position="1"/>
    </location>
</feature>
<feature type="compositionally biased region" description="Basic residues" evidence="1">
    <location>
        <begin position="176"/>
        <end position="191"/>
    </location>
</feature>
<feature type="region of interest" description="Disordered" evidence="1">
    <location>
        <begin position="148"/>
        <end position="227"/>
    </location>
</feature>
<comment type="caution">
    <text evidence="2">The sequence shown here is derived from an EMBL/GenBank/DDBJ whole genome shotgun (WGS) entry which is preliminary data.</text>
</comment>
<dbReference type="AlphaFoldDB" id="A0A8T0D2K7"/>
<reference evidence="2 3" key="1">
    <citation type="submission" date="2019-07" db="EMBL/GenBank/DDBJ databases">
        <title>Annotation for the trematode Paragonimus westermani.</title>
        <authorList>
            <person name="Choi Y.-J."/>
        </authorList>
    </citation>
    <scope>NUCLEOTIDE SEQUENCE [LARGE SCALE GENOMIC DNA]</scope>
    <source>
        <strain evidence="2">180907_Pwestermani</strain>
    </source>
</reference>
<proteinExistence type="predicted"/>
<gene>
    <name evidence="2" type="ORF">P879_09496</name>
</gene>
<keyword evidence="3" id="KW-1185">Reference proteome</keyword>